<evidence type="ECO:0000313" key="3">
    <source>
        <dbReference type="Proteomes" id="UP000005204"/>
    </source>
</evidence>
<organism evidence="2 3">
    <name type="scientific">Bombyx mori</name>
    <name type="common">Silk moth</name>
    <dbReference type="NCBI Taxonomy" id="7091"/>
    <lineage>
        <taxon>Eukaryota</taxon>
        <taxon>Metazoa</taxon>
        <taxon>Ecdysozoa</taxon>
        <taxon>Arthropoda</taxon>
        <taxon>Hexapoda</taxon>
        <taxon>Insecta</taxon>
        <taxon>Pterygota</taxon>
        <taxon>Neoptera</taxon>
        <taxon>Endopterygota</taxon>
        <taxon>Lepidoptera</taxon>
        <taxon>Glossata</taxon>
        <taxon>Ditrysia</taxon>
        <taxon>Bombycoidea</taxon>
        <taxon>Bombycidae</taxon>
        <taxon>Bombycinae</taxon>
        <taxon>Bombyx</taxon>
    </lineage>
</organism>
<keyword evidence="1" id="KW-0812">Transmembrane</keyword>
<evidence type="ECO:0000256" key="1">
    <source>
        <dbReference type="SAM" id="Phobius"/>
    </source>
</evidence>
<dbReference type="EnsemblMetazoa" id="XM_004930505.3">
    <property type="protein sequence ID" value="XP_004930562.2"/>
    <property type="gene ID" value="LOC101739140"/>
</dbReference>
<dbReference type="Proteomes" id="UP000005204">
    <property type="component" value="Unassembled WGS sequence"/>
</dbReference>
<feature type="transmembrane region" description="Helical" evidence="1">
    <location>
        <begin position="6"/>
        <end position="22"/>
    </location>
</feature>
<keyword evidence="1" id="KW-0472">Membrane</keyword>
<dbReference type="RefSeq" id="XP_004930562.2">
    <property type="nucleotide sequence ID" value="XM_004930505.3"/>
</dbReference>
<reference evidence="3" key="1">
    <citation type="journal article" date="2008" name="Insect Biochem. Mol. Biol.">
        <title>The genome of a lepidopteran model insect, the silkworm Bombyx mori.</title>
        <authorList>
            <consortium name="International Silkworm Genome Consortium"/>
        </authorList>
    </citation>
    <scope>NUCLEOTIDE SEQUENCE [LARGE SCALE GENOMIC DNA]</scope>
    <source>
        <strain evidence="3">p50T</strain>
    </source>
</reference>
<keyword evidence="3" id="KW-1185">Reference proteome</keyword>
<accession>A0A8R2AL16</accession>
<sequence>MYNVSVLRLIYMFLCLSFNSTFPMHRDSKRMMPFETHYVTHFKLCNKENQGTPFYRTKKRASNIENALKKIKDSTQDVGKNFQLFLNGKNKETSKNNLNDLTHYEQLVFMKKYPYLDLKEFEMKYRPASNKIARESFEFESGSHLRGDSSLCEPLEEGPNVEIFNRGLSGFTIPPRDNKGAEVFNNEKLYKQDAILKPQI</sequence>
<reference evidence="2" key="2">
    <citation type="submission" date="2022-06" db="UniProtKB">
        <authorList>
            <consortium name="EnsemblMetazoa"/>
        </authorList>
    </citation>
    <scope>IDENTIFICATION</scope>
    <source>
        <strain evidence="2">p50T (Dazao)</strain>
    </source>
</reference>
<dbReference type="AlphaFoldDB" id="A0A8R2AL16"/>
<name>A0A8R2AL16_BOMMO</name>
<keyword evidence="1" id="KW-1133">Transmembrane helix</keyword>
<dbReference type="GeneID" id="101739140"/>
<dbReference type="KEGG" id="bmor:101739140"/>
<evidence type="ECO:0000313" key="2">
    <source>
        <dbReference type="EnsemblMetazoa" id="XP_004930562.2"/>
    </source>
</evidence>
<protein>
    <submittedName>
        <fullName evidence="2">Uncharacterized protein</fullName>
    </submittedName>
</protein>
<proteinExistence type="predicted"/>